<dbReference type="Proteomes" id="UP000032803">
    <property type="component" value="Chromosome I"/>
</dbReference>
<dbReference type="FunFam" id="3.40.47.10:FF:000004">
    <property type="entry name" value="3-oxoacyl-[acyl-carrier-protein] synthase 3"/>
    <property type="match status" value="1"/>
</dbReference>
<evidence type="ECO:0000256" key="2">
    <source>
        <dbReference type="ARBA" id="ARBA00008642"/>
    </source>
</evidence>
<evidence type="ECO:0000256" key="7">
    <source>
        <dbReference type="ARBA" id="ARBA00022832"/>
    </source>
</evidence>
<dbReference type="EC" id="2.3.1.180" evidence="3 13"/>
<evidence type="ECO:0000313" key="16">
    <source>
        <dbReference type="EMBL" id="CEK10815.1"/>
    </source>
</evidence>
<evidence type="ECO:0000259" key="14">
    <source>
        <dbReference type="Pfam" id="PF08541"/>
    </source>
</evidence>
<comment type="similarity">
    <text evidence="2 13">Belongs to the thiolase-like superfamily. FabH family.</text>
</comment>
<evidence type="ECO:0000256" key="1">
    <source>
        <dbReference type="ARBA" id="ARBA00005194"/>
    </source>
</evidence>
<sequence>MRNAVINGTGSYLPERSITNHELEASLDTSDEWIRSRTGIGSRHVASPHETTSYMASQAAIKALDASDISADDIDLILVATCTPNHFFPSMACHVQHALKITRPIPAFDVGAACSGFVYAMDIAKQYISSGTAKHVMVVGSESMSRALDWTDRSTCVLFGDGAGAVVLSASDKPGILASTLHAAHDVESLLSFPNYATLEQQAFIGMRGNEVFKIAVNIMGDIVDEILQACHLQKSDINWLIPHQANIRIIQGIAKKLNLPMSQVIVTIEKQGNTSAASIPLALDYSIKENRIKRGDLLLLESFGGGMTWGATVIRY</sequence>
<evidence type="ECO:0000256" key="4">
    <source>
        <dbReference type="ARBA" id="ARBA00022490"/>
    </source>
</evidence>
<dbReference type="Gene3D" id="3.40.47.10">
    <property type="match status" value="1"/>
</dbReference>
<evidence type="ECO:0000256" key="8">
    <source>
        <dbReference type="ARBA" id="ARBA00023098"/>
    </source>
</evidence>
<dbReference type="HOGENOM" id="CLU_039592_3_1_6"/>
<keyword evidence="17" id="KW-1185">Reference proteome</keyword>
<organism evidence="16 17">
    <name type="scientific">Legionella hackeliae</name>
    <dbReference type="NCBI Taxonomy" id="449"/>
    <lineage>
        <taxon>Bacteria</taxon>
        <taxon>Pseudomonadati</taxon>
        <taxon>Pseudomonadota</taxon>
        <taxon>Gammaproteobacteria</taxon>
        <taxon>Legionellales</taxon>
        <taxon>Legionellaceae</taxon>
        <taxon>Legionella</taxon>
    </lineage>
</organism>
<dbReference type="InterPro" id="IPR016039">
    <property type="entry name" value="Thiolase-like"/>
</dbReference>
<feature type="domain" description="Beta-ketoacyl-[acyl-carrier-protein] synthase III C-terminal" evidence="14">
    <location>
        <begin position="228"/>
        <end position="317"/>
    </location>
</feature>
<dbReference type="EMBL" id="LN681225">
    <property type="protein sequence ID" value="CEK10815.1"/>
    <property type="molecule type" value="Genomic_DNA"/>
</dbReference>
<dbReference type="STRING" id="449.LHA_1782"/>
<name>A0A0A8UPL1_LEGHA</name>
<dbReference type="NCBIfam" id="NF006829">
    <property type="entry name" value="PRK09352.1"/>
    <property type="match status" value="1"/>
</dbReference>
<accession>A0A0A8UPL1</accession>
<dbReference type="PANTHER" id="PTHR34069:SF2">
    <property type="entry name" value="BETA-KETOACYL-[ACYL-CARRIER-PROTEIN] SYNTHASE III"/>
    <property type="match status" value="1"/>
</dbReference>
<comment type="function">
    <text evidence="13">Catalyzes the condensation reaction of fatty acid synthesis by the addition to an acyl acceptor of two carbons from malonyl-ACP. Catalyzes the first condensation reaction which initiates fatty acid synthesis and may therefore play a role in governing the total rate of fatty acid production. Possesses both acetoacetyl-ACP synthase and acetyl transacylase activities. Its substrate specificity determines the biosynthesis of branched-chain and/or straight-chain of fatty acids.</text>
</comment>
<reference evidence="17" key="1">
    <citation type="submission" date="2014-09" db="EMBL/GenBank/DDBJ databases">
        <authorList>
            <person name="Gomez-Valero L."/>
        </authorList>
    </citation>
    <scope>NUCLEOTIDE SEQUENCE [LARGE SCALE GENOMIC DNA]</scope>
    <source>
        <strain evidence="17">ATCC35250</strain>
    </source>
</reference>
<feature type="domain" description="Beta-ketoacyl-[acyl-carrier-protein] synthase III N-terminal" evidence="15">
    <location>
        <begin position="108"/>
        <end position="183"/>
    </location>
</feature>
<dbReference type="NCBIfam" id="TIGR00747">
    <property type="entry name" value="fabH"/>
    <property type="match status" value="1"/>
</dbReference>
<dbReference type="GO" id="GO:0033818">
    <property type="term" value="F:beta-ketoacyl-acyl-carrier-protein synthase III activity"/>
    <property type="evidence" value="ECO:0007669"/>
    <property type="project" value="UniProtKB-UniRule"/>
</dbReference>
<dbReference type="Pfam" id="PF08545">
    <property type="entry name" value="ACP_syn_III"/>
    <property type="match status" value="1"/>
</dbReference>
<dbReference type="PATRIC" id="fig|449.7.peg.2346"/>
<feature type="active site" evidence="13">
    <location>
        <position position="244"/>
    </location>
</feature>
<keyword evidence="6 13" id="KW-0808">Transferase</keyword>
<keyword evidence="10 13" id="KW-0511">Multifunctional enzyme</keyword>
<evidence type="ECO:0000313" key="17">
    <source>
        <dbReference type="Proteomes" id="UP000032803"/>
    </source>
</evidence>
<dbReference type="SUPFAM" id="SSF53901">
    <property type="entry name" value="Thiolase-like"/>
    <property type="match status" value="1"/>
</dbReference>
<keyword evidence="11 13" id="KW-0012">Acyltransferase</keyword>
<dbReference type="InterPro" id="IPR004655">
    <property type="entry name" value="FabH"/>
</dbReference>
<dbReference type="PANTHER" id="PTHR34069">
    <property type="entry name" value="3-OXOACYL-[ACYL-CARRIER-PROTEIN] SYNTHASE 3"/>
    <property type="match status" value="1"/>
</dbReference>
<dbReference type="OrthoDB" id="9815506at2"/>
<feature type="active site" evidence="13">
    <location>
        <position position="114"/>
    </location>
</feature>
<evidence type="ECO:0000256" key="6">
    <source>
        <dbReference type="ARBA" id="ARBA00022679"/>
    </source>
</evidence>
<feature type="active site" evidence="13">
    <location>
        <position position="274"/>
    </location>
</feature>
<dbReference type="InterPro" id="IPR013747">
    <property type="entry name" value="ACP_syn_III_C"/>
</dbReference>
<dbReference type="KEGG" id="lha:LHA_1782"/>
<evidence type="ECO:0000256" key="3">
    <source>
        <dbReference type="ARBA" id="ARBA00012333"/>
    </source>
</evidence>
<keyword evidence="9 13" id="KW-0275">Fatty acid biosynthesis</keyword>
<evidence type="ECO:0000256" key="11">
    <source>
        <dbReference type="ARBA" id="ARBA00023315"/>
    </source>
</evidence>
<dbReference type="GO" id="GO:0005737">
    <property type="term" value="C:cytoplasm"/>
    <property type="evidence" value="ECO:0007669"/>
    <property type="project" value="UniProtKB-SubCell"/>
</dbReference>
<comment type="domain">
    <text evidence="13">The last Arg residue of the ACP-binding site is essential for the weak association between ACP/AcpP and FabH.</text>
</comment>
<keyword evidence="8 13" id="KW-0443">Lipid metabolism</keyword>
<dbReference type="GO" id="GO:0006633">
    <property type="term" value="P:fatty acid biosynthetic process"/>
    <property type="evidence" value="ECO:0007669"/>
    <property type="project" value="UniProtKB-UniRule"/>
</dbReference>
<proteinExistence type="inferred from homology"/>
<keyword evidence="4 13" id="KW-0963">Cytoplasm</keyword>
<dbReference type="GO" id="GO:0044550">
    <property type="term" value="P:secondary metabolite biosynthetic process"/>
    <property type="evidence" value="ECO:0007669"/>
    <property type="project" value="TreeGrafter"/>
</dbReference>
<dbReference type="HAMAP" id="MF_01815">
    <property type="entry name" value="FabH"/>
    <property type="match status" value="1"/>
</dbReference>
<evidence type="ECO:0000256" key="10">
    <source>
        <dbReference type="ARBA" id="ARBA00023268"/>
    </source>
</evidence>
<protein>
    <recommendedName>
        <fullName evidence="3 13">Beta-ketoacyl-[acyl-carrier-protein] synthase III</fullName>
        <shortName evidence="13">Beta-ketoacyl-ACP synthase III</shortName>
        <shortName evidence="13">KAS III</shortName>
        <ecNumber evidence="3 13">2.3.1.180</ecNumber>
    </recommendedName>
    <alternativeName>
        <fullName evidence="13">3-oxoacyl-[acyl-carrier-protein] synthase 3</fullName>
    </alternativeName>
    <alternativeName>
        <fullName evidence="13">3-oxoacyl-[acyl-carrier-protein] synthase III</fullName>
    </alternativeName>
</protein>
<dbReference type="AlphaFoldDB" id="A0A0A8UPL1"/>
<dbReference type="Pfam" id="PF08541">
    <property type="entry name" value="ACP_syn_III_C"/>
    <property type="match status" value="1"/>
</dbReference>
<gene>
    <name evidence="13 16" type="primary">fabH</name>
    <name evidence="16" type="ORF">LHA_1782</name>
</gene>
<comment type="subunit">
    <text evidence="13">Homodimer.</text>
</comment>
<dbReference type="GO" id="GO:0004315">
    <property type="term" value="F:3-oxoacyl-[acyl-carrier-protein] synthase activity"/>
    <property type="evidence" value="ECO:0007669"/>
    <property type="project" value="InterPro"/>
</dbReference>
<dbReference type="CDD" id="cd00830">
    <property type="entry name" value="KAS_III"/>
    <property type="match status" value="1"/>
</dbReference>
<dbReference type="UniPathway" id="UPA00094"/>
<comment type="subcellular location">
    <subcellularLocation>
        <location evidence="13">Cytoplasm</location>
    </subcellularLocation>
</comment>
<feature type="region of interest" description="ACP-binding" evidence="13">
    <location>
        <begin position="245"/>
        <end position="249"/>
    </location>
</feature>
<evidence type="ECO:0000256" key="12">
    <source>
        <dbReference type="ARBA" id="ARBA00051096"/>
    </source>
</evidence>
<dbReference type="RefSeq" id="WP_045106119.1">
    <property type="nucleotide sequence ID" value="NZ_LN681225.1"/>
</dbReference>
<evidence type="ECO:0000256" key="9">
    <source>
        <dbReference type="ARBA" id="ARBA00023160"/>
    </source>
</evidence>
<keyword evidence="7 13" id="KW-0276">Fatty acid metabolism</keyword>
<comment type="pathway">
    <text evidence="1 13">Lipid metabolism; fatty acid biosynthesis.</text>
</comment>
<evidence type="ECO:0000256" key="13">
    <source>
        <dbReference type="HAMAP-Rule" id="MF_01815"/>
    </source>
</evidence>
<evidence type="ECO:0000259" key="15">
    <source>
        <dbReference type="Pfam" id="PF08545"/>
    </source>
</evidence>
<evidence type="ECO:0000256" key="5">
    <source>
        <dbReference type="ARBA" id="ARBA00022516"/>
    </source>
</evidence>
<comment type="catalytic activity">
    <reaction evidence="12">
        <text>malonyl-[ACP] + acetyl-CoA + H(+) = 3-oxobutanoyl-[ACP] + CO2 + CoA</text>
        <dbReference type="Rhea" id="RHEA:12080"/>
        <dbReference type="Rhea" id="RHEA-COMP:9623"/>
        <dbReference type="Rhea" id="RHEA-COMP:9625"/>
        <dbReference type="ChEBI" id="CHEBI:15378"/>
        <dbReference type="ChEBI" id="CHEBI:16526"/>
        <dbReference type="ChEBI" id="CHEBI:57287"/>
        <dbReference type="ChEBI" id="CHEBI:57288"/>
        <dbReference type="ChEBI" id="CHEBI:78449"/>
        <dbReference type="ChEBI" id="CHEBI:78450"/>
        <dbReference type="EC" id="2.3.1.180"/>
    </reaction>
    <physiologicalReaction direction="left-to-right" evidence="12">
        <dbReference type="Rhea" id="RHEA:12081"/>
    </physiologicalReaction>
</comment>
<dbReference type="InterPro" id="IPR013751">
    <property type="entry name" value="ACP_syn_III_N"/>
</dbReference>
<keyword evidence="5 13" id="KW-0444">Lipid biosynthesis</keyword>